<protein>
    <recommendedName>
        <fullName evidence="3">IQ calmodulin-binding motif family protein</fullName>
    </recommendedName>
</protein>
<dbReference type="InParanoid" id="A0DYW8"/>
<dbReference type="OMA" id="YEERSHI"/>
<dbReference type="KEGG" id="ptm:GSPATT00003203001"/>
<reference evidence="1 2" key="1">
    <citation type="journal article" date="2006" name="Nature">
        <title>Global trends of whole-genome duplications revealed by the ciliate Paramecium tetraurelia.</title>
        <authorList>
            <consortium name="Genoscope"/>
            <person name="Aury J.-M."/>
            <person name="Jaillon O."/>
            <person name="Duret L."/>
            <person name="Noel B."/>
            <person name="Jubin C."/>
            <person name="Porcel B.M."/>
            <person name="Segurens B."/>
            <person name="Daubin V."/>
            <person name="Anthouard V."/>
            <person name="Aiach N."/>
            <person name="Arnaiz O."/>
            <person name="Billaut A."/>
            <person name="Beisson J."/>
            <person name="Blanc I."/>
            <person name="Bouhouche K."/>
            <person name="Camara F."/>
            <person name="Duharcourt S."/>
            <person name="Guigo R."/>
            <person name="Gogendeau D."/>
            <person name="Katinka M."/>
            <person name="Keller A.-M."/>
            <person name="Kissmehl R."/>
            <person name="Klotz C."/>
            <person name="Koll F."/>
            <person name="Le Moue A."/>
            <person name="Lepere C."/>
            <person name="Malinsky S."/>
            <person name="Nowacki M."/>
            <person name="Nowak J.K."/>
            <person name="Plattner H."/>
            <person name="Poulain J."/>
            <person name="Ruiz F."/>
            <person name="Serrano V."/>
            <person name="Zagulski M."/>
            <person name="Dessen P."/>
            <person name="Betermier M."/>
            <person name="Weissenbach J."/>
            <person name="Scarpelli C."/>
            <person name="Schachter V."/>
            <person name="Sperling L."/>
            <person name="Meyer E."/>
            <person name="Cohen J."/>
            <person name="Wincker P."/>
        </authorList>
    </citation>
    <scope>NUCLEOTIDE SEQUENCE [LARGE SCALE GENOMIC DNA]</scope>
    <source>
        <strain evidence="1 2">Stock d4-2</strain>
    </source>
</reference>
<dbReference type="AlphaFoldDB" id="A0DYW8"/>
<accession>A0DYW8</accession>
<dbReference type="Proteomes" id="UP000000600">
    <property type="component" value="Unassembled WGS sequence"/>
</dbReference>
<name>A0DYW8_PARTE</name>
<evidence type="ECO:0008006" key="3">
    <source>
        <dbReference type="Google" id="ProtNLM"/>
    </source>
</evidence>
<dbReference type="OrthoDB" id="293577at2759"/>
<organism evidence="1 2">
    <name type="scientific">Paramecium tetraurelia</name>
    <dbReference type="NCBI Taxonomy" id="5888"/>
    <lineage>
        <taxon>Eukaryota</taxon>
        <taxon>Sar</taxon>
        <taxon>Alveolata</taxon>
        <taxon>Ciliophora</taxon>
        <taxon>Intramacronucleata</taxon>
        <taxon>Oligohymenophorea</taxon>
        <taxon>Peniculida</taxon>
        <taxon>Parameciidae</taxon>
        <taxon>Paramecium</taxon>
    </lineage>
</organism>
<keyword evidence="2" id="KW-1185">Reference proteome</keyword>
<dbReference type="eggNOG" id="ENOG502T2AM">
    <property type="taxonomic scope" value="Eukaryota"/>
</dbReference>
<dbReference type="EMBL" id="CT868649">
    <property type="protein sequence ID" value="CAK88235.1"/>
    <property type="molecule type" value="Genomic_DNA"/>
</dbReference>
<gene>
    <name evidence="1" type="ORF">GSPATT00003203001</name>
</gene>
<evidence type="ECO:0000313" key="2">
    <source>
        <dbReference type="Proteomes" id="UP000000600"/>
    </source>
</evidence>
<dbReference type="GeneID" id="5041417"/>
<evidence type="ECO:0000313" key="1">
    <source>
        <dbReference type="EMBL" id="CAK88235.1"/>
    </source>
</evidence>
<dbReference type="HOGENOM" id="CLU_020712_0_0_1"/>
<sequence length="601" mass="72222">MYQNTLQSSIKRFDKLTTSETKYSRQSQDSYYLKNKQQTQLAIPSFRTLITSRCKTQYTIDLQQDKSPTTTQRRILKNKDEVAEKLIPRSNEILEIYDEFEKNYNNVKMLNQFAYDLNYQDPQIFSTINKQESENINKVTNYQNNYLTQCDLNYEMKLEIHRFRFQYYRIRIKDQESPIQITFLSQNAQINSLRSYFSLKIEFPTKFNADYQVNSKSIRIFTNNNTQFFTEDYLFMTLYSQNDFLCTVVVTFGFERKLKVNKPQKTQSLFEDFVPRTRKQKSQPKIYYQPEARLQNLLNPETLQQIKSDRQIRQQRVLNNGKNITEEKLLEKKSKLFVKEQIIKYREIEKITKQKVSYRNAIQKAWLKCIFTTIFLHNLQYFLLCQKKQIRLEARGKLLVWQLQTKSLISVKDFGDTPTERTIFKSSLSLNAICMALKKPIKQKANKVISSYLQSIILAISVLNKYQRWTAKIISIQRNFRNMKSKKRNFKEKLWRLIKEEFDDIIYEFAQLKGITSYYDYEERSHIHIDTVLMFSLLDEYAQRKKEIWQKYIHDTFVVNNPKNRLISLAINFKKPSLFQLPNEFEIRDIIEKYASIKRLI</sequence>
<dbReference type="RefSeq" id="XP_001455632.1">
    <property type="nucleotide sequence ID" value="XM_001455595.1"/>
</dbReference>
<proteinExistence type="predicted"/>